<feature type="transmembrane region" description="Helical" evidence="1">
    <location>
        <begin position="57"/>
        <end position="74"/>
    </location>
</feature>
<keyword evidence="3" id="KW-1185">Reference proteome</keyword>
<evidence type="ECO:0000256" key="1">
    <source>
        <dbReference type="SAM" id="Phobius"/>
    </source>
</evidence>
<sequence length="77" mass="9226">MREQEAMLKLEIFEEITYTPPEQSFVDQLYIDLDVRLAEIENKDHEVKRMTWKDSSLSLFLVEIISVFLVYLIMNLN</sequence>
<keyword evidence="1" id="KW-0472">Membrane</keyword>
<protein>
    <submittedName>
        <fullName evidence="2">Uncharacterized protein</fullName>
    </submittedName>
</protein>
<name>A0A0K9G919_9BACI</name>
<dbReference type="OrthoDB" id="2990092at2"/>
<comment type="caution">
    <text evidence="2">The sequence shown here is derived from an EMBL/GenBank/DDBJ whole genome shotgun (WGS) entry which is preliminary data.</text>
</comment>
<proteinExistence type="predicted"/>
<keyword evidence="1" id="KW-0812">Transmembrane</keyword>
<dbReference type="Proteomes" id="UP000037146">
    <property type="component" value="Unassembled WGS sequence"/>
</dbReference>
<dbReference type="PATRIC" id="fig|1679170.3.peg.5402"/>
<dbReference type="RefSeq" id="WP_049683960.1">
    <property type="nucleotide sequence ID" value="NZ_LFZW01000002.1"/>
</dbReference>
<organism evidence="2 3">
    <name type="scientific">Peribacillus loiseleuriae</name>
    <dbReference type="NCBI Taxonomy" id="1679170"/>
    <lineage>
        <taxon>Bacteria</taxon>
        <taxon>Bacillati</taxon>
        <taxon>Bacillota</taxon>
        <taxon>Bacilli</taxon>
        <taxon>Bacillales</taxon>
        <taxon>Bacillaceae</taxon>
        <taxon>Peribacillus</taxon>
    </lineage>
</organism>
<reference evidence="3" key="1">
    <citation type="submission" date="2015-07" db="EMBL/GenBank/DDBJ databases">
        <title>Genome sequencing project for genomic taxonomy and phylogenomics of Bacillus-like bacteria.</title>
        <authorList>
            <person name="Liu B."/>
            <person name="Wang J."/>
            <person name="Zhu Y."/>
            <person name="Liu G."/>
            <person name="Chen Q."/>
            <person name="Chen Z."/>
            <person name="Lan J."/>
            <person name="Che J."/>
            <person name="Ge C."/>
            <person name="Shi H."/>
            <person name="Pan Z."/>
            <person name="Liu X."/>
        </authorList>
    </citation>
    <scope>NUCLEOTIDE SEQUENCE [LARGE SCALE GENOMIC DNA]</scope>
    <source>
        <strain evidence="3">FJAT-27997</strain>
    </source>
</reference>
<dbReference type="AlphaFoldDB" id="A0A0K9G919"/>
<evidence type="ECO:0000313" key="2">
    <source>
        <dbReference type="EMBL" id="KMY42737.1"/>
    </source>
</evidence>
<accession>A0A0K9G919</accession>
<gene>
    <name evidence="2" type="ORF">AC625_24085</name>
</gene>
<evidence type="ECO:0000313" key="3">
    <source>
        <dbReference type="Proteomes" id="UP000037146"/>
    </source>
</evidence>
<dbReference type="EMBL" id="LFZW01000002">
    <property type="protein sequence ID" value="KMY42737.1"/>
    <property type="molecule type" value="Genomic_DNA"/>
</dbReference>
<keyword evidence="1" id="KW-1133">Transmembrane helix</keyword>